<dbReference type="EMBL" id="CAJPDT010000081">
    <property type="protein sequence ID" value="CAF9935090.1"/>
    <property type="molecule type" value="Genomic_DNA"/>
</dbReference>
<evidence type="ECO:0000313" key="2">
    <source>
        <dbReference type="EMBL" id="CAF9935090.1"/>
    </source>
</evidence>
<accession>A0A8H3IYW5</accession>
<feature type="compositionally biased region" description="Polar residues" evidence="1">
    <location>
        <begin position="1"/>
        <end position="11"/>
    </location>
</feature>
<gene>
    <name evidence="2" type="ORF">IMSHALPRED_010099</name>
</gene>
<sequence length="127" mass="14033">MPKTPLSSSGTFIPKDNPRPSTKAPTRQNTSREFSPYDPHDAKASTDLQQTIKNLQAKIATREQEVADMKRELAFYKDLQESTKEEIAEEEAGAAKVTSPTYEYKTKGVNFDIFPRPENPGGGGGKV</sequence>
<protein>
    <submittedName>
        <fullName evidence="2">Uncharacterized protein</fullName>
    </submittedName>
</protein>
<name>A0A8H3IYW5_9LECA</name>
<dbReference type="Proteomes" id="UP000664534">
    <property type="component" value="Unassembled WGS sequence"/>
</dbReference>
<feature type="region of interest" description="Disordered" evidence="1">
    <location>
        <begin position="1"/>
        <end position="46"/>
    </location>
</feature>
<evidence type="ECO:0000256" key="1">
    <source>
        <dbReference type="SAM" id="MobiDB-lite"/>
    </source>
</evidence>
<reference evidence="2" key="1">
    <citation type="submission" date="2021-03" db="EMBL/GenBank/DDBJ databases">
        <authorList>
            <person name="Tagirdzhanova G."/>
        </authorList>
    </citation>
    <scope>NUCLEOTIDE SEQUENCE</scope>
</reference>
<comment type="caution">
    <text evidence="2">The sequence shown here is derived from an EMBL/GenBank/DDBJ whole genome shotgun (WGS) entry which is preliminary data.</text>
</comment>
<feature type="compositionally biased region" description="Polar residues" evidence="1">
    <location>
        <begin position="19"/>
        <end position="33"/>
    </location>
</feature>
<keyword evidence="3" id="KW-1185">Reference proteome</keyword>
<proteinExistence type="predicted"/>
<organism evidence="2 3">
    <name type="scientific">Imshaugia aleurites</name>
    <dbReference type="NCBI Taxonomy" id="172621"/>
    <lineage>
        <taxon>Eukaryota</taxon>
        <taxon>Fungi</taxon>
        <taxon>Dikarya</taxon>
        <taxon>Ascomycota</taxon>
        <taxon>Pezizomycotina</taxon>
        <taxon>Lecanoromycetes</taxon>
        <taxon>OSLEUM clade</taxon>
        <taxon>Lecanoromycetidae</taxon>
        <taxon>Lecanorales</taxon>
        <taxon>Lecanorineae</taxon>
        <taxon>Parmeliaceae</taxon>
        <taxon>Imshaugia</taxon>
    </lineage>
</organism>
<evidence type="ECO:0000313" key="3">
    <source>
        <dbReference type="Proteomes" id="UP000664534"/>
    </source>
</evidence>
<dbReference type="AlphaFoldDB" id="A0A8H3IYW5"/>